<accession>A0A517VMQ3</accession>
<dbReference type="KEGG" id="gax:Pan161_59890"/>
<reference evidence="1 2" key="1">
    <citation type="submission" date="2019-02" db="EMBL/GenBank/DDBJ databases">
        <title>Deep-cultivation of Planctomycetes and their phenomic and genomic characterization uncovers novel biology.</title>
        <authorList>
            <person name="Wiegand S."/>
            <person name="Jogler M."/>
            <person name="Boedeker C."/>
            <person name="Pinto D."/>
            <person name="Vollmers J."/>
            <person name="Rivas-Marin E."/>
            <person name="Kohn T."/>
            <person name="Peeters S.H."/>
            <person name="Heuer A."/>
            <person name="Rast P."/>
            <person name="Oberbeckmann S."/>
            <person name="Bunk B."/>
            <person name="Jeske O."/>
            <person name="Meyerdierks A."/>
            <person name="Storesund J.E."/>
            <person name="Kallscheuer N."/>
            <person name="Luecker S."/>
            <person name="Lage O.M."/>
            <person name="Pohl T."/>
            <person name="Merkel B.J."/>
            <person name="Hornburger P."/>
            <person name="Mueller R.-W."/>
            <person name="Bruemmer F."/>
            <person name="Labrenz M."/>
            <person name="Spormann A.M."/>
            <person name="Op den Camp H."/>
            <person name="Overmann J."/>
            <person name="Amann R."/>
            <person name="Jetten M.S.M."/>
            <person name="Mascher T."/>
            <person name="Medema M.H."/>
            <person name="Devos D.P."/>
            <person name="Kaster A.-K."/>
            <person name="Ovreas L."/>
            <person name="Rohde M."/>
            <person name="Galperin M.Y."/>
            <person name="Jogler C."/>
        </authorList>
    </citation>
    <scope>NUCLEOTIDE SEQUENCE [LARGE SCALE GENOMIC DNA]</scope>
    <source>
        <strain evidence="1 2">Pan161</strain>
    </source>
</reference>
<evidence type="ECO:0000313" key="1">
    <source>
        <dbReference type="EMBL" id="QDT94294.1"/>
    </source>
</evidence>
<keyword evidence="2" id="KW-1185">Reference proteome</keyword>
<dbReference type="RefSeq" id="WP_145232209.1">
    <property type="nucleotide sequence ID" value="NZ_CP036343.1"/>
</dbReference>
<dbReference type="Proteomes" id="UP000316855">
    <property type="component" value="Chromosome"/>
</dbReference>
<evidence type="ECO:0000313" key="2">
    <source>
        <dbReference type="Proteomes" id="UP000316855"/>
    </source>
</evidence>
<name>A0A517VMQ3_9PLAN</name>
<dbReference type="AlphaFoldDB" id="A0A517VMQ3"/>
<sequence length="98" mass="10746">MVAGGKWRGHAICYHYDQGVWIYVDTGQPVEAWKERPCGECGLCDTPEGHDGCLGELFGVMNACCGHGDVADAYIQYPGDWIIQGQEAVDAINDLKRN</sequence>
<dbReference type="EMBL" id="CP036343">
    <property type="protein sequence ID" value="QDT94294.1"/>
    <property type="molecule type" value="Genomic_DNA"/>
</dbReference>
<gene>
    <name evidence="1" type="ORF">Pan161_59890</name>
</gene>
<protein>
    <submittedName>
        <fullName evidence="1">Uncharacterized protein</fullName>
    </submittedName>
</protein>
<dbReference type="OrthoDB" id="3078522at2"/>
<organism evidence="1 2">
    <name type="scientific">Gimesia algae</name>
    <dbReference type="NCBI Taxonomy" id="2527971"/>
    <lineage>
        <taxon>Bacteria</taxon>
        <taxon>Pseudomonadati</taxon>
        <taxon>Planctomycetota</taxon>
        <taxon>Planctomycetia</taxon>
        <taxon>Planctomycetales</taxon>
        <taxon>Planctomycetaceae</taxon>
        <taxon>Gimesia</taxon>
    </lineage>
</organism>
<proteinExistence type="predicted"/>